<proteinExistence type="inferred from homology"/>
<protein>
    <submittedName>
        <fullName evidence="4">Chromosome partitioning protein parB</fullName>
    </submittedName>
</protein>
<dbReference type="PANTHER" id="PTHR33375:SF1">
    <property type="entry name" value="CHROMOSOME-PARTITIONING PROTEIN PARB-RELATED"/>
    <property type="match status" value="1"/>
</dbReference>
<dbReference type="GO" id="GO:0005694">
    <property type="term" value="C:chromosome"/>
    <property type="evidence" value="ECO:0007669"/>
    <property type="project" value="TreeGrafter"/>
</dbReference>
<dbReference type="PATRIC" id="fig|1212489.4.peg.3186"/>
<organism evidence="4 5">
    <name type="scientific">Legionella drozanskii LLAP-1</name>
    <dbReference type="NCBI Taxonomy" id="1212489"/>
    <lineage>
        <taxon>Bacteria</taxon>
        <taxon>Pseudomonadati</taxon>
        <taxon>Pseudomonadota</taxon>
        <taxon>Gammaproteobacteria</taxon>
        <taxon>Legionellales</taxon>
        <taxon>Legionellaceae</taxon>
        <taxon>Legionella</taxon>
    </lineage>
</organism>
<dbReference type="GO" id="GO:0045881">
    <property type="term" value="P:positive regulation of sporulation resulting in formation of a cellular spore"/>
    <property type="evidence" value="ECO:0007669"/>
    <property type="project" value="TreeGrafter"/>
</dbReference>
<dbReference type="GO" id="GO:0003677">
    <property type="term" value="F:DNA binding"/>
    <property type="evidence" value="ECO:0007669"/>
    <property type="project" value="InterPro"/>
</dbReference>
<name>A0A0W0SM74_9GAMM</name>
<reference evidence="4 5" key="1">
    <citation type="submission" date="2015-11" db="EMBL/GenBank/DDBJ databases">
        <title>Genomic analysis of 38 Legionella species identifies large and diverse effector repertoires.</title>
        <authorList>
            <person name="Burstein D."/>
            <person name="Amaro F."/>
            <person name="Zusman T."/>
            <person name="Lifshitz Z."/>
            <person name="Cohen O."/>
            <person name="Gilbert J.A."/>
            <person name="Pupko T."/>
            <person name="Shuman H.A."/>
            <person name="Segal G."/>
        </authorList>
    </citation>
    <scope>NUCLEOTIDE SEQUENCE [LARGE SCALE GENOMIC DNA]</scope>
    <source>
        <strain evidence="4 5">ATCC 700990</strain>
    </source>
</reference>
<feature type="domain" description="ParB-like N-terminal" evidence="3">
    <location>
        <begin position="56"/>
        <end position="147"/>
    </location>
</feature>
<dbReference type="CDD" id="cd16405">
    <property type="entry name" value="RepB_like_N"/>
    <property type="match status" value="1"/>
</dbReference>
<dbReference type="InterPro" id="IPR050336">
    <property type="entry name" value="Chromosome_partition/occlusion"/>
</dbReference>
<evidence type="ECO:0000259" key="3">
    <source>
        <dbReference type="SMART" id="SM00470"/>
    </source>
</evidence>
<dbReference type="AlphaFoldDB" id="A0A0W0SM74"/>
<evidence type="ECO:0000313" key="4">
    <source>
        <dbReference type="EMBL" id="KTC84412.1"/>
    </source>
</evidence>
<keyword evidence="5" id="KW-1185">Reference proteome</keyword>
<dbReference type="Gene3D" id="3.90.1530.30">
    <property type="match status" value="1"/>
</dbReference>
<dbReference type="NCBIfam" id="TIGR00180">
    <property type="entry name" value="parB_part"/>
    <property type="match status" value="1"/>
</dbReference>
<keyword evidence="2" id="KW-0175">Coiled coil</keyword>
<dbReference type="STRING" id="1212489.Ldro_3015"/>
<accession>A0A0W0SM74</accession>
<dbReference type="SUPFAM" id="SSF110849">
    <property type="entry name" value="ParB/Sulfiredoxin"/>
    <property type="match status" value="1"/>
</dbReference>
<dbReference type="InterPro" id="IPR037972">
    <property type="entry name" value="RepB_N"/>
</dbReference>
<dbReference type="GO" id="GO:0007059">
    <property type="term" value="P:chromosome segregation"/>
    <property type="evidence" value="ECO:0007669"/>
    <property type="project" value="TreeGrafter"/>
</dbReference>
<dbReference type="EMBL" id="LNXY01000032">
    <property type="protein sequence ID" value="KTC84412.1"/>
    <property type="molecule type" value="Genomic_DNA"/>
</dbReference>
<dbReference type="Pfam" id="PF02195">
    <property type="entry name" value="ParB_N"/>
    <property type="match status" value="1"/>
</dbReference>
<evidence type="ECO:0000256" key="1">
    <source>
        <dbReference type="ARBA" id="ARBA00006295"/>
    </source>
</evidence>
<evidence type="ECO:0000256" key="2">
    <source>
        <dbReference type="SAM" id="Coils"/>
    </source>
</evidence>
<dbReference type="InterPro" id="IPR036086">
    <property type="entry name" value="ParB/Sulfiredoxin_sf"/>
</dbReference>
<dbReference type="Proteomes" id="UP000054736">
    <property type="component" value="Unassembled WGS sequence"/>
</dbReference>
<evidence type="ECO:0000313" key="5">
    <source>
        <dbReference type="Proteomes" id="UP000054736"/>
    </source>
</evidence>
<comment type="caution">
    <text evidence="4">The sequence shown here is derived from an EMBL/GenBank/DDBJ whole genome shotgun (WGS) entry which is preliminary data.</text>
</comment>
<dbReference type="InterPro" id="IPR003115">
    <property type="entry name" value="ParB_N"/>
</dbReference>
<dbReference type="InterPro" id="IPR004437">
    <property type="entry name" value="ParB/RepB/Spo0J"/>
</dbReference>
<comment type="similarity">
    <text evidence="1">Belongs to the ParB family.</text>
</comment>
<gene>
    <name evidence="4" type="primary">parB_3</name>
    <name evidence="4" type="ORF">Ldro_3015</name>
</gene>
<dbReference type="SMART" id="SM00470">
    <property type="entry name" value="ParB"/>
    <property type="match status" value="1"/>
</dbReference>
<feature type="coiled-coil region" evidence="2">
    <location>
        <begin position="26"/>
        <end position="53"/>
    </location>
</feature>
<dbReference type="SUPFAM" id="SSF109709">
    <property type="entry name" value="KorB DNA-binding domain-like"/>
    <property type="match status" value="1"/>
</dbReference>
<sequence>MKIDMRKQAVTGALIKDNTADWKNIANKEIEENKNLKEQIDSLEKELANKDNFNIIEIDPKKCRNWKYADRNRFELGSIEELSEDIKQNGQLQPAIVRKIDSLDYSYEVIAGERRWRACSFSNINLKAVITNEDDAGCLVIQTSENKKKSLSAYSLAVAYEKLMIDLNISQNELSRRLNIPKTSFSELMSFNKVPKEVWEAVEDMTKVKPKTAAFLSLMCSKGDDYLAAIINFAPKIREGLGTDNLTKLIEKHLSNIKTKRNSSKVYEGKTGEVLFRITSEGRISLSKTMVKKIDISNFAEYLGKYLEELV</sequence>
<dbReference type="PANTHER" id="PTHR33375">
    <property type="entry name" value="CHROMOSOME-PARTITIONING PROTEIN PARB-RELATED"/>
    <property type="match status" value="1"/>
</dbReference>
<dbReference type="Gene3D" id="1.10.10.2830">
    <property type="match status" value="1"/>
</dbReference>